<dbReference type="InterPro" id="IPR036390">
    <property type="entry name" value="WH_DNA-bd_sf"/>
</dbReference>
<dbReference type="PROSITE" id="PS51063">
    <property type="entry name" value="HTH_CRP_2"/>
    <property type="match status" value="1"/>
</dbReference>
<accession>A0A368L720</accession>
<name>A0A368L720_9BURK</name>
<dbReference type="InterPro" id="IPR012318">
    <property type="entry name" value="HTH_CRP"/>
</dbReference>
<dbReference type="GO" id="GO:0006355">
    <property type="term" value="P:regulation of DNA-templated transcription"/>
    <property type="evidence" value="ECO:0007669"/>
    <property type="project" value="InterPro"/>
</dbReference>
<dbReference type="SMART" id="SM00419">
    <property type="entry name" value="HTH_CRP"/>
    <property type="match status" value="1"/>
</dbReference>
<dbReference type="GO" id="GO:0003677">
    <property type="term" value="F:DNA binding"/>
    <property type="evidence" value="ECO:0007669"/>
    <property type="project" value="InterPro"/>
</dbReference>
<gene>
    <name evidence="2" type="ORF">DU000_01395</name>
</gene>
<comment type="caution">
    <text evidence="2">The sequence shown here is derived from an EMBL/GenBank/DDBJ whole genome shotgun (WGS) entry which is preliminary data.</text>
</comment>
<dbReference type="Gene3D" id="2.60.120.10">
    <property type="entry name" value="Jelly Rolls"/>
    <property type="match status" value="1"/>
</dbReference>
<dbReference type="EMBL" id="QPGB01000001">
    <property type="protein sequence ID" value="RCS59417.1"/>
    <property type="molecule type" value="Genomic_DNA"/>
</dbReference>
<sequence>MDIQVRLRNTVGKTPTASMACSGCQLQTVCFSSMGKDETPAENTITHCMLALKNKQKLCFRSMPHPTFYALHAGTLKSTLSLGTAHGIIDFHYAGELIALHTLAPMPQTVVYEAIGDCAVCVIELNPSQLDKQALNSATASPAQPALLWQQMGAAISQYQQQYVWRSHLPALPRFIRFLLQTHTRQQAQIRLGMTAPSANTSISYWIDLPMTRSDIANHLGLTLETVCRLLADLRQKKIIEIHARQLHIVQPSAFEKLSEQREVVSNKK</sequence>
<dbReference type="Proteomes" id="UP000252357">
    <property type="component" value="Unassembled WGS sequence"/>
</dbReference>
<feature type="domain" description="HTH crp-type" evidence="1">
    <location>
        <begin position="186"/>
        <end position="253"/>
    </location>
</feature>
<keyword evidence="3" id="KW-1185">Reference proteome</keyword>
<evidence type="ECO:0000313" key="3">
    <source>
        <dbReference type="Proteomes" id="UP000252357"/>
    </source>
</evidence>
<dbReference type="SUPFAM" id="SSF46785">
    <property type="entry name" value="Winged helix' DNA-binding domain"/>
    <property type="match status" value="1"/>
</dbReference>
<dbReference type="PRINTS" id="PR00034">
    <property type="entry name" value="HTHCRP"/>
</dbReference>
<evidence type="ECO:0000313" key="2">
    <source>
        <dbReference type="EMBL" id="RCS59417.1"/>
    </source>
</evidence>
<evidence type="ECO:0000259" key="1">
    <source>
        <dbReference type="PROSITE" id="PS51063"/>
    </source>
</evidence>
<organism evidence="2 3">
    <name type="scientific">Parvibium lacunae</name>
    <dbReference type="NCBI Taxonomy" id="1888893"/>
    <lineage>
        <taxon>Bacteria</taxon>
        <taxon>Pseudomonadati</taxon>
        <taxon>Pseudomonadota</taxon>
        <taxon>Betaproteobacteria</taxon>
        <taxon>Burkholderiales</taxon>
        <taxon>Alcaligenaceae</taxon>
        <taxon>Parvibium</taxon>
    </lineage>
</organism>
<dbReference type="Pfam" id="PF13545">
    <property type="entry name" value="HTH_Crp_2"/>
    <property type="match status" value="1"/>
</dbReference>
<reference evidence="2 3" key="1">
    <citation type="journal article" date="2018" name="Int. J. Syst. Evol. Microbiol.">
        <title>Parvibium lacunae gen. nov., sp. nov., a new member of the family Alcaligenaceae isolated from a freshwater pond.</title>
        <authorList>
            <person name="Chen W.M."/>
            <person name="Xie P.B."/>
            <person name="Hsu M.Y."/>
            <person name="Sheu S.Y."/>
        </authorList>
    </citation>
    <scope>NUCLEOTIDE SEQUENCE [LARGE SCALE GENOMIC DNA]</scope>
    <source>
        <strain evidence="2 3">KMB9</strain>
    </source>
</reference>
<protein>
    <submittedName>
        <fullName evidence="2">Crp/Fnr family transcriptional regulator</fullName>
    </submittedName>
</protein>
<dbReference type="CDD" id="cd00092">
    <property type="entry name" value="HTH_CRP"/>
    <property type="match status" value="1"/>
</dbReference>
<proteinExistence type="predicted"/>
<dbReference type="InterPro" id="IPR014710">
    <property type="entry name" value="RmlC-like_jellyroll"/>
</dbReference>
<dbReference type="AlphaFoldDB" id="A0A368L720"/>